<proteinExistence type="predicted"/>
<keyword evidence="6" id="KW-1185">Reference proteome</keyword>
<evidence type="ECO:0000256" key="3">
    <source>
        <dbReference type="PROSITE-ProRule" id="PRU00339"/>
    </source>
</evidence>
<feature type="repeat" description="TPR" evidence="3">
    <location>
        <begin position="1157"/>
        <end position="1190"/>
    </location>
</feature>
<dbReference type="Gene3D" id="1.25.40.10">
    <property type="entry name" value="Tetratricopeptide repeat domain"/>
    <property type="match status" value="1"/>
</dbReference>
<name>A0AA36J0I8_9DINO</name>
<evidence type="ECO:0000256" key="4">
    <source>
        <dbReference type="SAM" id="MobiDB-lite"/>
    </source>
</evidence>
<dbReference type="GO" id="GO:0000030">
    <property type="term" value="F:mannosyltransferase activity"/>
    <property type="evidence" value="ECO:0007669"/>
    <property type="project" value="TreeGrafter"/>
</dbReference>
<protein>
    <submittedName>
        <fullName evidence="5">Uncharacterized protein</fullName>
    </submittedName>
</protein>
<dbReference type="GO" id="GO:0035269">
    <property type="term" value="P:protein O-linked glycosylation via mannose"/>
    <property type="evidence" value="ECO:0007669"/>
    <property type="project" value="TreeGrafter"/>
</dbReference>
<dbReference type="InterPro" id="IPR019734">
    <property type="entry name" value="TPR_rpt"/>
</dbReference>
<keyword evidence="1" id="KW-0677">Repeat</keyword>
<dbReference type="InterPro" id="IPR011990">
    <property type="entry name" value="TPR-like_helical_dom_sf"/>
</dbReference>
<gene>
    <name evidence="5" type="ORF">EVOR1521_LOCUS21025</name>
</gene>
<dbReference type="SUPFAM" id="SSF48452">
    <property type="entry name" value="TPR-like"/>
    <property type="match status" value="1"/>
</dbReference>
<evidence type="ECO:0000313" key="5">
    <source>
        <dbReference type="EMBL" id="CAJ1396897.1"/>
    </source>
</evidence>
<dbReference type="PROSITE" id="PS50005">
    <property type="entry name" value="TPR"/>
    <property type="match status" value="1"/>
</dbReference>
<comment type="caution">
    <text evidence="5">The sequence shown here is derived from an EMBL/GenBank/DDBJ whole genome shotgun (WGS) entry which is preliminary data.</text>
</comment>
<sequence>MAKDHPAPQASGYLTLAAYKIKAATSEATEFAASGQQLYMQLPGDSAMHGVYTVKDGNLVKLAEIQAGDTESFVATGINIEAFGLKASPYGPIAFGPYHSSYASESIDDWQQLPRTGLSLMQQDFSDLPETPESSRPAKPGDAGGGCAKATGANEGKICIRVKDHFGFERPLLSFPELAWINQVALRMVQKQGVVPKAVKGQEVTPENMHQLAHLQPIYRVGEEEVEEAKLTEMLSSGQEMRLIVDWHPLPGHPHAPPSEETVGEDIEITSDVDELADEAADKHGKKLAADTDKAASEAKLGKETSSLNPFGNLTAAVSEAKEGVGGLAGGFTGFLANTGDLWKCIDGLPHQYSLSYMMSIASKPGELPKNLWRTYVKPAFTSIEVWAGVSVREVMHGTREVLVNMGPSDDQRKCVTVHAGSLKCAPTAAEKGEAGSRWKGKEGEGSFEVTFEGEEVCASRTDGAKWDFDLGFTCKDEYKEYVIPIGPIEEDEGEPNKKCVTVDAEDLFCHPDAANAGHRINTEITAEGTYSVSTSGQEICVERTDNAEPWTMNLRIICFARSLNMDITLLADGTWKMLVIDGLWLKLRRPAATKQQRYALKRSDGSDMELVRHGGATLAVASLALLAFHPTFHGTWEFLWDDLENFGPEAQPFLRVTWANLAAWGGPETAAFSLRVYEPLALALKSCAAEAAELSCRNLHILAGACHALAAALAFLGTKAIARGDEDLTWRSALGAGLFAVHPLCAQVVCWASCLPYIWSTIFSWLAVLLFLHSLRSGAAAVAGRSAALSAACYAAAALCKAAALPLPAMLTLLRLSYGQPAKRPPELLHWLGFCVLLRWALLAAQDGEEVQSVAVQLTPQDNLLRAAGSVFAHLMLLWPGEAVPFQPLALAGLTPAQRWLGAFAAALLAMSASYALWRLREARWCSLWLSFLALLSPCLQLVQHGDPVWFADRYGYLPMCLVLPSVVVLLPKSRARWALAGPLLALLAYQSQGRCQLWRNGTDLWAAAAASNPQWPEFHHQLGVCLAASSRHAEAEAALRNAWALRQDAITAKALGHLEGLKKPKEGLRWLAEALALGLSKKQAASALHDMAALESRKKRPKLQRVLELYNQSLQLAPRRGLTQESFGLALAVAERFPEAVQALQAARSLGRNGADLHHGLGHALLAQGRAAEAQSAFEEALRLRPKWTEARFGVGRIGGIAGIVETRHLSDMEGLELGRCVLRHLLEPVKEPLIEMIMKALKVVDQLVIWALEQLGYLIGQVVKAHRIGSERSEAPGS</sequence>
<reference evidence="5" key="1">
    <citation type="submission" date="2023-08" db="EMBL/GenBank/DDBJ databases">
        <authorList>
            <person name="Chen Y."/>
            <person name="Shah S."/>
            <person name="Dougan E. K."/>
            <person name="Thang M."/>
            <person name="Chan C."/>
        </authorList>
    </citation>
    <scope>NUCLEOTIDE SEQUENCE</scope>
</reference>
<dbReference type="SMART" id="SM00028">
    <property type="entry name" value="TPR"/>
    <property type="match status" value="3"/>
</dbReference>
<keyword evidence="2 3" id="KW-0802">TPR repeat</keyword>
<evidence type="ECO:0000256" key="2">
    <source>
        <dbReference type="ARBA" id="ARBA00022803"/>
    </source>
</evidence>
<evidence type="ECO:0000313" key="6">
    <source>
        <dbReference type="Proteomes" id="UP001178507"/>
    </source>
</evidence>
<dbReference type="GO" id="GO:0005789">
    <property type="term" value="C:endoplasmic reticulum membrane"/>
    <property type="evidence" value="ECO:0007669"/>
    <property type="project" value="TreeGrafter"/>
</dbReference>
<dbReference type="PANTHER" id="PTHR44216:SF3">
    <property type="entry name" value="PROTEIN O-MANNOSYL-TRANSFERASE TMTC2"/>
    <property type="match status" value="1"/>
</dbReference>
<organism evidence="5 6">
    <name type="scientific">Effrenium voratum</name>
    <dbReference type="NCBI Taxonomy" id="2562239"/>
    <lineage>
        <taxon>Eukaryota</taxon>
        <taxon>Sar</taxon>
        <taxon>Alveolata</taxon>
        <taxon>Dinophyceae</taxon>
        <taxon>Suessiales</taxon>
        <taxon>Symbiodiniaceae</taxon>
        <taxon>Effrenium</taxon>
    </lineage>
</organism>
<feature type="region of interest" description="Disordered" evidence="4">
    <location>
        <begin position="126"/>
        <end position="148"/>
    </location>
</feature>
<dbReference type="EMBL" id="CAUJNA010003246">
    <property type="protein sequence ID" value="CAJ1396897.1"/>
    <property type="molecule type" value="Genomic_DNA"/>
</dbReference>
<dbReference type="InterPro" id="IPR052384">
    <property type="entry name" value="TMTC_O-mannosyltransferase"/>
</dbReference>
<dbReference type="PANTHER" id="PTHR44216">
    <property type="entry name" value="PROTEIN O-MANNOSYL-TRANSFERASE TMTC2"/>
    <property type="match status" value="1"/>
</dbReference>
<evidence type="ECO:0000256" key="1">
    <source>
        <dbReference type="ARBA" id="ARBA00022737"/>
    </source>
</evidence>
<dbReference type="Pfam" id="PF07719">
    <property type="entry name" value="TPR_2"/>
    <property type="match status" value="1"/>
</dbReference>
<dbReference type="InterPro" id="IPR013105">
    <property type="entry name" value="TPR_2"/>
</dbReference>
<accession>A0AA36J0I8</accession>
<dbReference type="Proteomes" id="UP001178507">
    <property type="component" value="Unassembled WGS sequence"/>
</dbReference>